<evidence type="ECO:0000256" key="8">
    <source>
        <dbReference type="SAM" id="Phobius"/>
    </source>
</evidence>
<dbReference type="AlphaFoldDB" id="A0A9Q1JYV6"/>
<comment type="subcellular location">
    <subcellularLocation>
        <location evidence="1 7">Membrane</location>
        <topology evidence="1 7">Single-pass type I membrane protein</topology>
    </subcellularLocation>
</comment>
<dbReference type="Pfam" id="PF01105">
    <property type="entry name" value="EMP24_GP25L"/>
    <property type="match status" value="1"/>
</dbReference>
<evidence type="ECO:0000313" key="11">
    <source>
        <dbReference type="EMBL" id="KAJ8433337.1"/>
    </source>
</evidence>
<protein>
    <recommendedName>
        <fullName evidence="10">GOLD domain-containing protein</fullName>
    </recommendedName>
</protein>
<feature type="chain" id="PRO_5040165633" description="GOLD domain-containing protein" evidence="9">
    <location>
        <begin position="28"/>
        <end position="218"/>
    </location>
</feature>
<gene>
    <name evidence="11" type="ORF">Cgig2_021344</name>
</gene>
<keyword evidence="3 7" id="KW-0812">Transmembrane</keyword>
<evidence type="ECO:0000256" key="3">
    <source>
        <dbReference type="ARBA" id="ARBA00022692"/>
    </source>
</evidence>
<evidence type="ECO:0000259" key="10">
    <source>
        <dbReference type="PROSITE" id="PS50866"/>
    </source>
</evidence>
<dbReference type="PANTHER" id="PTHR22811">
    <property type="entry name" value="TRANSMEMBRANE EMP24 DOMAIN-CONTAINING PROTEIN"/>
    <property type="match status" value="1"/>
</dbReference>
<dbReference type="OrthoDB" id="1929172at2759"/>
<feature type="transmembrane region" description="Helical" evidence="8">
    <location>
        <begin position="186"/>
        <end position="208"/>
    </location>
</feature>
<evidence type="ECO:0000256" key="6">
    <source>
        <dbReference type="ARBA" id="ARBA00023136"/>
    </source>
</evidence>
<proteinExistence type="inferred from homology"/>
<dbReference type="InterPro" id="IPR015720">
    <property type="entry name" value="Emp24-like"/>
</dbReference>
<evidence type="ECO:0000256" key="5">
    <source>
        <dbReference type="ARBA" id="ARBA00022989"/>
    </source>
</evidence>
<dbReference type="PROSITE" id="PS50866">
    <property type="entry name" value="GOLD"/>
    <property type="match status" value="1"/>
</dbReference>
<evidence type="ECO:0000256" key="7">
    <source>
        <dbReference type="RuleBase" id="RU003827"/>
    </source>
</evidence>
<dbReference type="EMBL" id="JAKOGI010000548">
    <property type="protein sequence ID" value="KAJ8433337.1"/>
    <property type="molecule type" value="Genomic_DNA"/>
</dbReference>
<keyword evidence="6 8" id="KW-0472">Membrane</keyword>
<keyword evidence="12" id="KW-1185">Reference proteome</keyword>
<comment type="caution">
    <text evidence="11">The sequence shown here is derived from an EMBL/GenBank/DDBJ whole genome shotgun (WGS) entry which is preliminary data.</text>
</comment>
<evidence type="ECO:0000256" key="1">
    <source>
        <dbReference type="ARBA" id="ARBA00004479"/>
    </source>
</evidence>
<name>A0A9Q1JYV6_9CARY</name>
<keyword evidence="4 9" id="KW-0732">Signal</keyword>
<evidence type="ECO:0000256" key="9">
    <source>
        <dbReference type="SAM" id="SignalP"/>
    </source>
</evidence>
<evidence type="ECO:0000256" key="4">
    <source>
        <dbReference type="ARBA" id="ARBA00022729"/>
    </source>
</evidence>
<dbReference type="GO" id="GO:0016020">
    <property type="term" value="C:membrane"/>
    <property type="evidence" value="ECO:0007669"/>
    <property type="project" value="UniProtKB-SubCell"/>
</dbReference>
<accession>A0A9Q1JYV6</accession>
<sequence length="218" mass="24824">MPKFGLILIISSIVILLCSTSFEYCESLRFDLQSGSTKCISEDIKRDGMIVGKYSIINPNPYPNFNIDLKPNPRKSLVTSPRGNNYHYGDKVESGEFAFTAVDIGDYMACFWAPYHDPSLKISVEFAWKTGVDANDWNKVVHKGQIDVNGELRRLYDTANSIYDECLDALREEEMQALNKATNSKMAFFSFLSIFLCLSVAAIQLWHLKGYFERKKLL</sequence>
<reference evidence="11" key="1">
    <citation type="submission" date="2022-04" db="EMBL/GenBank/DDBJ databases">
        <title>Carnegiea gigantea Genome sequencing and assembly v2.</title>
        <authorList>
            <person name="Copetti D."/>
            <person name="Sanderson M.J."/>
            <person name="Burquez A."/>
            <person name="Wojciechowski M.F."/>
        </authorList>
    </citation>
    <scope>NUCLEOTIDE SEQUENCE</scope>
    <source>
        <strain evidence="11">SGP5-SGP5p</strain>
        <tissue evidence="11">Aerial part</tissue>
    </source>
</reference>
<feature type="signal peptide" evidence="9">
    <location>
        <begin position="1"/>
        <end position="27"/>
    </location>
</feature>
<evidence type="ECO:0000256" key="2">
    <source>
        <dbReference type="ARBA" id="ARBA00007104"/>
    </source>
</evidence>
<dbReference type="InterPro" id="IPR009038">
    <property type="entry name" value="GOLD_dom"/>
</dbReference>
<organism evidence="11 12">
    <name type="scientific">Carnegiea gigantea</name>
    <dbReference type="NCBI Taxonomy" id="171969"/>
    <lineage>
        <taxon>Eukaryota</taxon>
        <taxon>Viridiplantae</taxon>
        <taxon>Streptophyta</taxon>
        <taxon>Embryophyta</taxon>
        <taxon>Tracheophyta</taxon>
        <taxon>Spermatophyta</taxon>
        <taxon>Magnoliopsida</taxon>
        <taxon>eudicotyledons</taxon>
        <taxon>Gunneridae</taxon>
        <taxon>Pentapetalae</taxon>
        <taxon>Caryophyllales</taxon>
        <taxon>Cactineae</taxon>
        <taxon>Cactaceae</taxon>
        <taxon>Cactoideae</taxon>
        <taxon>Echinocereeae</taxon>
        <taxon>Carnegiea</taxon>
    </lineage>
</organism>
<keyword evidence="5 8" id="KW-1133">Transmembrane helix</keyword>
<comment type="similarity">
    <text evidence="2 7">Belongs to the EMP24/GP25L family.</text>
</comment>
<dbReference type="Proteomes" id="UP001153076">
    <property type="component" value="Unassembled WGS sequence"/>
</dbReference>
<dbReference type="SMART" id="SM01190">
    <property type="entry name" value="EMP24_GP25L"/>
    <property type="match status" value="1"/>
</dbReference>
<feature type="domain" description="GOLD" evidence="10">
    <location>
        <begin position="37"/>
        <end position="152"/>
    </location>
</feature>
<evidence type="ECO:0000313" key="12">
    <source>
        <dbReference type="Proteomes" id="UP001153076"/>
    </source>
</evidence>